<proteinExistence type="inferred from homology"/>
<evidence type="ECO:0000256" key="7">
    <source>
        <dbReference type="ARBA" id="ARBA00038947"/>
    </source>
</evidence>
<dbReference type="InterPro" id="IPR006224">
    <property type="entry name" value="PsdUridine_synth_RluA-like_CS"/>
</dbReference>
<dbReference type="EC" id="5.4.99.43" evidence="7"/>
<dbReference type="InterPro" id="IPR050188">
    <property type="entry name" value="RluA_PseudoU_synthase"/>
</dbReference>
<accession>A0A9P7RQW0</accession>
<dbReference type="CDD" id="cd02869">
    <property type="entry name" value="PseudoU_synth_RluA_like"/>
    <property type="match status" value="1"/>
</dbReference>
<dbReference type="InterPro" id="IPR006145">
    <property type="entry name" value="PsdUridine_synth_RsuA/RluA"/>
</dbReference>
<evidence type="ECO:0000313" key="13">
    <source>
        <dbReference type="EMBL" id="KAG7087418.1"/>
    </source>
</evidence>
<protein>
    <recommendedName>
        <fullName evidence="8">21S rRNA pseudouridine(2819) synthase</fullName>
        <ecNumber evidence="7">5.4.99.43</ecNumber>
    </recommendedName>
    <alternativeName>
        <fullName evidence="10">Pseudouridine synthase 5</fullName>
    </alternativeName>
    <alternativeName>
        <fullName evidence="9">Pseudouridylate synthase PUS5</fullName>
    </alternativeName>
    <alternativeName>
        <fullName evidence="11">Uracil hydrolyase PUS5</fullName>
    </alternativeName>
</protein>
<comment type="caution">
    <text evidence="13">The sequence shown here is derived from an EMBL/GenBank/DDBJ whole genome shotgun (WGS) entry which is preliminary data.</text>
</comment>
<name>A0A9P7RQW0_9AGAR</name>
<dbReference type="GO" id="GO:0000455">
    <property type="term" value="P:enzyme-directed rRNA pseudouridine synthesis"/>
    <property type="evidence" value="ECO:0007669"/>
    <property type="project" value="TreeGrafter"/>
</dbReference>
<dbReference type="AlphaFoldDB" id="A0A9P7RQW0"/>
<comment type="function">
    <text evidence="6">Pseudouridylate synthase responsible for the pseudouridine-2819 formation in mitochondrial 21S rRNA. May modulate the efficiency or the fidelity of the mitochondrial translation machinery.</text>
</comment>
<evidence type="ECO:0000256" key="2">
    <source>
        <dbReference type="ARBA" id="ARBA00010876"/>
    </source>
</evidence>
<comment type="catalytic activity">
    <reaction evidence="5">
        <text>uridine(2819) in 21S rRNA = pseudouridine(2819) in 21S rRNA</text>
        <dbReference type="Rhea" id="RHEA:42556"/>
        <dbReference type="Rhea" id="RHEA-COMP:10113"/>
        <dbReference type="Rhea" id="RHEA-COMP:10114"/>
        <dbReference type="ChEBI" id="CHEBI:65314"/>
        <dbReference type="ChEBI" id="CHEBI:65315"/>
        <dbReference type="EC" id="5.4.99.43"/>
    </reaction>
</comment>
<dbReference type="RefSeq" id="XP_043003889.1">
    <property type="nucleotide sequence ID" value="XM_043158540.1"/>
</dbReference>
<dbReference type="PANTHER" id="PTHR21600:SF81">
    <property type="entry name" value="21S RRNA PSEUDOURIDINE(2819) SYNTHASE"/>
    <property type="match status" value="1"/>
</dbReference>
<evidence type="ECO:0000259" key="12">
    <source>
        <dbReference type="Pfam" id="PF00849"/>
    </source>
</evidence>
<evidence type="ECO:0000256" key="1">
    <source>
        <dbReference type="ARBA" id="ARBA00004173"/>
    </source>
</evidence>
<dbReference type="EMBL" id="CM032189">
    <property type="protein sequence ID" value="KAG7087418.1"/>
    <property type="molecule type" value="Genomic_DNA"/>
</dbReference>
<evidence type="ECO:0000313" key="14">
    <source>
        <dbReference type="Proteomes" id="UP001049176"/>
    </source>
</evidence>
<evidence type="ECO:0000256" key="9">
    <source>
        <dbReference type="ARBA" id="ARBA00041561"/>
    </source>
</evidence>
<dbReference type="GeneID" id="66082461"/>
<dbReference type="OrthoDB" id="428658at2759"/>
<evidence type="ECO:0000256" key="10">
    <source>
        <dbReference type="ARBA" id="ARBA00041978"/>
    </source>
</evidence>
<dbReference type="GO" id="GO:0160143">
    <property type="term" value="F:21S rRNA pseudouridine(2819) synthase activity"/>
    <property type="evidence" value="ECO:0007669"/>
    <property type="project" value="UniProtKB-EC"/>
</dbReference>
<dbReference type="Gene3D" id="3.30.2350.10">
    <property type="entry name" value="Pseudouridine synthase"/>
    <property type="match status" value="1"/>
</dbReference>
<comment type="similarity">
    <text evidence="2">Belongs to the pseudouridine synthase RluA family.</text>
</comment>
<gene>
    <name evidence="13" type="ORF">E1B28_013386</name>
</gene>
<comment type="subcellular location">
    <subcellularLocation>
        <location evidence="1">Mitochondrion</location>
    </subcellularLocation>
</comment>
<feature type="domain" description="Pseudouridine synthase RsuA/RluA-like" evidence="12">
    <location>
        <begin position="43"/>
        <end position="204"/>
    </location>
</feature>
<sequence length="312" mass="35415">MSQSNITSFRVLVRQSLTNDNAHPSRYAVRTTRVLYVDRRMVTIDKAPGMDAQVGVSHLVEGGNDPDFPHDHSQSSLQNPSITSLFPVHRLDKATTGCLIFARTRDMARELSRQFHQRRIEKTYYAVVRGGHRSFEGSKGTINCPIEVSREGYANLRHSKDEIESETSAITEWEVVGSSSTLPISLLKLRMLTGRKHQLRVHLSKSLHAPILGDSRHSVSRPTDDILNLLRSWGVSDDRLFLHSSSLNIIRYTKSRNRLRLGIQAPFPEDFSRLLRHLRIPFDPELSQARLFLDGQPFSSSSIEELDGHLFP</sequence>
<keyword evidence="4" id="KW-0413">Isomerase</keyword>
<dbReference type="InterPro" id="IPR020103">
    <property type="entry name" value="PsdUridine_synth_cat_dom_sf"/>
</dbReference>
<reference evidence="13" key="1">
    <citation type="journal article" date="2021" name="Genome Biol. Evol.">
        <title>The assembled and annotated genome of the fairy-ring fungus Marasmius oreades.</title>
        <authorList>
            <person name="Hiltunen M."/>
            <person name="Ament-Velasquez S.L."/>
            <person name="Johannesson H."/>
        </authorList>
    </citation>
    <scope>NUCLEOTIDE SEQUENCE</scope>
    <source>
        <strain evidence="13">03SP1</strain>
    </source>
</reference>
<dbReference type="Proteomes" id="UP001049176">
    <property type="component" value="Chromosome 9"/>
</dbReference>
<keyword evidence="14" id="KW-1185">Reference proteome</keyword>
<organism evidence="13 14">
    <name type="scientific">Marasmius oreades</name>
    <name type="common">fairy-ring Marasmius</name>
    <dbReference type="NCBI Taxonomy" id="181124"/>
    <lineage>
        <taxon>Eukaryota</taxon>
        <taxon>Fungi</taxon>
        <taxon>Dikarya</taxon>
        <taxon>Basidiomycota</taxon>
        <taxon>Agaricomycotina</taxon>
        <taxon>Agaricomycetes</taxon>
        <taxon>Agaricomycetidae</taxon>
        <taxon>Agaricales</taxon>
        <taxon>Marasmiineae</taxon>
        <taxon>Marasmiaceae</taxon>
        <taxon>Marasmius</taxon>
    </lineage>
</organism>
<dbReference type="KEGG" id="more:E1B28_013386"/>
<evidence type="ECO:0000256" key="5">
    <source>
        <dbReference type="ARBA" id="ARBA00036927"/>
    </source>
</evidence>
<dbReference type="Pfam" id="PF00849">
    <property type="entry name" value="PseudoU_synth_2"/>
    <property type="match status" value="1"/>
</dbReference>
<dbReference type="GO" id="GO:0005739">
    <property type="term" value="C:mitochondrion"/>
    <property type="evidence" value="ECO:0007669"/>
    <property type="project" value="UniProtKB-SubCell"/>
</dbReference>
<evidence type="ECO:0000256" key="6">
    <source>
        <dbReference type="ARBA" id="ARBA00037513"/>
    </source>
</evidence>
<evidence type="ECO:0000256" key="8">
    <source>
        <dbReference type="ARBA" id="ARBA00040626"/>
    </source>
</evidence>
<evidence type="ECO:0000256" key="4">
    <source>
        <dbReference type="ARBA" id="ARBA00023235"/>
    </source>
</evidence>
<evidence type="ECO:0000256" key="11">
    <source>
        <dbReference type="ARBA" id="ARBA00042700"/>
    </source>
</evidence>
<dbReference type="GO" id="GO:0003723">
    <property type="term" value="F:RNA binding"/>
    <property type="evidence" value="ECO:0007669"/>
    <property type="project" value="InterPro"/>
</dbReference>
<dbReference type="PROSITE" id="PS01129">
    <property type="entry name" value="PSI_RLU"/>
    <property type="match status" value="1"/>
</dbReference>
<keyword evidence="3" id="KW-0496">Mitochondrion</keyword>
<dbReference type="PANTHER" id="PTHR21600">
    <property type="entry name" value="MITOCHONDRIAL RNA PSEUDOURIDINE SYNTHASE"/>
    <property type="match status" value="1"/>
</dbReference>
<dbReference type="SUPFAM" id="SSF55120">
    <property type="entry name" value="Pseudouridine synthase"/>
    <property type="match status" value="1"/>
</dbReference>
<evidence type="ECO:0000256" key="3">
    <source>
        <dbReference type="ARBA" id="ARBA00023128"/>
    </source>
</evidence>